<evidence type="ECO:0000313" key="3">
    <source>
        <dbReference type="EMBL" id="UNM96938.1"/>
    </source>
</evidence>
<organism evidence="3 4">
    <name type="scientific">Ignatzschineria rhizosphaerae</name>
    <dbReference type="NCBI Taxonomy" id="2923279"/>
    <lineage>
        <taxon>Bacteria</taxon>
        <taxon>Pseudomonadati</taxon>
        <taxon>Pseudomonadota</taxon>
        <taxon>Gammaproteobacteria</taxon>
        <taxon>Cardiobacteriales</taxon>
        <taxon>Ignatzschineriaceae</taxon>
        <taxon>Ignatzschineria</taxon>
    </lineage>
</organism>
<accession>A0ABY3X235</accession>
<proteinExistence type="predicted"/>
<dbReference type="RefSeq" id="WP_242151485.1">
    <property type="nucleotide sequence ID" value="NZ_CP093379.1"/>
</dbReference>
<dbReference type="Gene3D" id="3.50.50.60">
    <property type="entry name" value="FAD/NAD(P)-binding domain"/>
    <property type="match status" value="2"/>
</dbReference>
<dbReference type="Pfam" id="PF01266">
    <property type="entry name" value="DAO"/>
    <property type="match status" value="1"/>
</dbReference>
<dbReference type="PROSITE" id="PS51318">
    <property type="entry name" value="TAT"/>
    <property type="match status" value="1"/>
</dbReference>
<dbReference type="Gene3D" id="3.30.9.10">
    <property type="entry name" value="D-Amino Acid Oxidase, subunit A, domain 2"/>
    <property type="match status" value="2"/>
</dbReference>
<evidence type="ECO:0000313" key="4">
    <source>
        <dbReference type="Proteomes" id="UP000829542"/>
    </source>
</evidence>
<feature type="domain" description="FAD dependent oxidoreductase" evidence="2">
    <location>
        <begin position="56"/>
        <end position="453"/>
    </location>
</feature>
<dbReference type="PANTHER" id="PTHR13847">
    <property type="entry name" value="SARCOSINE DEHYDROGENASE-RELATED"/>
    <property type="match status" value="1"/>
</dbReference>
<name>A0ABY3X235_9GAMM</name>
<evidence type="ECO:0000256" key="1">
    <source>
        <dbReference type="ARBA" id="ARBA00023002"/>
    </source>
</evidence>
<keyword evidence="4" id="KW-1185">Reference proteome</keyword>
<keyword evidence="1" id="KW-0560">Oxidoreductase</keyword>
<reference evidence="3 4" key="1">
    <citation type="submission" date="2022-03" db="EMBL/GenBank/DDBJ databases">
        <title>Ignatzschineria rhizosphaerae HR5S32.</title>
        <authorList>
            <person name="Sun J.Q."/>
            <person name="Feng J.Y."/>
        </authorList>
    </citation>
    <scope>NUCLEOTIDE SEQUENCE [LARGE SCALE GENOMIC DNA]</scope>
    <source>
        <strain evidence="3 4">HR5S32</strain>
    </source>
</reference>
<dbReference type="SUPFAM" id="SSF51905">
    <property type="entry name" value="FAD/NAD(P)-binding domain"/>
    <property type="match status" value="1"/>
</dbReference>
<evidence type="ECO:0000259" key="2">
    <source>
        <dbReference type="Pfam" id="PF01266"/>
    </source>
</evidence>
<dbReference type="Proteomes" id="UP000829542">
    <property type="component" value="Chromosome"/>
</dbReference>
<dbReference type="InterPro" id="IPR006311">
    <property type="entry name" value="TAT_signal"/>
</dbReference>
<dbReference type="EMBL" id="CP093379">
    <property type="protein sequence ID" value="UNM96938.1"/>
    <property type="molecule type" value="Genomic_DNA"/>
</dbReference>
<protein>
    <submittedName>
        <fullName evidence="3">FAD-binding oxidoreductase</fullName>
    </submittedName>
</protein>
<dbReference type="InterPro" id="IPR006076">
    <property type="entry name" value="FAD-dep_OxRdtase"/>
</dbReference>
<sequence>MAISRRKFLLGAGGVAVVGAGAVVTPMIRREGTLVAAKSRAPFVAGTEGPLPKESDVVIVGGGIQGIMSAINMRERGMSVTICEKGEVAGEQSGRAYSQIISYKTEPEIFPLHHYGKKLWREMNAKVGMDTSYRTQGRVEAIPSTKELEVVKEWIALNSKNPGFDSPLNVRIIEGEELKRRLPNAQTPWEIAGFEEDAGSVDPERGTTVLAEYAKKIGVKIYTNCAVRGIETAGGKISEVVTEKGTIKTSLVVLANGFWARLFMGNMGVDLPTLNVYLSQQVVSGVPGAPKGNVHLPNGIHFREQSDGTYAVAPRIFTSSITKDSFLLGPKFMHLLGGEDLPLEFKLGADLWNSFQMPTSWTNDEVTPFEKFRVATATANNEHLDGVFNRMKAEFPQFESSKVLERWGACIAPTADGCPIISEIEEYPGLVVNTATGWGMTESPAAGEITADLIMGRTPVIDPTPYSTKRFK</sequence>
<dbReference type="InterPro" id="IPR036188">
    <property type="entry name" value="FAD/NAD-bd_sf"/>
</dbReference>
<gene>
    <name evidence="3" type="ORF">MMG00_03540</name>
</gene>